<feature type="binding site" evidence="4">
    <location>
        <position position="206"/>
    </location>
    <ligand>
        <name>substrate</name>
    </ligand>
</feature>
<feature type="active site" description="Nucleophile" evidence="3">
    <location>
        <position position="72"/>
    </location>
</feature>
<dbReference type="SUPFAM" id="SSF48208">
    <property type="entry name" value="Six-hairpin glycosidases"/>
    <property type="match status" value="1"/>
</dbReference>
<proteinExistence type="inferred from homology"/>
<dbReference type="Pfam" id="PF07470">
    <property type="entry name" value="Glyco_hydro_88"/>
    <property type="match status" value="1"/>
</dbReference>
<feature type="binding site" evidence="4">
    <location>
        <position position="202"/>
    </location>
    <ligand>
        <name>substrate</name>
    </ligand>
</feature>
<feature type="binding site" evidence="4">
    <location>
        <position position="130"/>
    </location>
    <ligand>
        <name>substrate</name>
    </ligand>
</feature>
<dbReference type="RefSeq" id="WP_315607974.1">
    <property type="nucleotide sequence ID" value="NZ_CP130318.1"/>
</dbReference>
<dbReference type="PANTHER" id="PTHR36845">
    <property type="entry name" value="HYDROLASE, PUTATIVE (AFU_ORTHOLOGUE AFUA_7G05090)-RELATED"/>
    <property type="match status" value="1"/>
</dbReference>
<dbReference type="Proteomes" id="UP001305702">
    <property type="component" value="Chromosome"/>
</dbReference>
<sequence length="351" mass="39761">MMEQLGDRCPHLAGEDGVYQDIRTDNWVSGFWAGILWLLYDRTGDEKYKGAAWRWDEEIESWMTRDHDLIHDVGFQFLNTAVMKHMMTGDSEAKRRAVSMANFLCGRFNLAGRFIRAWKWNGDEGWAIIDCTMNLSLLFWASDATGDPRYKHIARAHADTVLEHFVREDGSVRHIVQFDPETGAFDRAIGGQGFGPNSSWSRGQAWGLYGLANVYRFTGDDRYLQASKRIAHYFLANLPEDGVPYWDFRLPSHEQEPRDTSAAAIAASGLLELAELVPAEEAGLYRSGAERMLRALTDRYATWNHPEHEAILTGGTANKPAGWGIDVSLIYGDYFYAEAVAKLCGWARKVY</sequence>
<accession>A0AA96LI17</accession>
<dbReference type="InterPro" id="IPR008928">
    <property type="entry name" value="6-hairpin_glycosidase_sf"/>
</dbReference>
<dbReference type="GO" id="GO:0000272">
    <property type="term" value="P:polysaccharide catabolic process"/>
    <property type="evidence" value="ECO:0007669"/>
    <property type="project" value="TreeGrafter"/>
</dbReference>
<dbReference type="AlphaFoldDB" id="A0AA96LI17"/>
<keyword evidence="6" id="KW-1185">Reference proteome</keyword>
<protein>
    <submittedName>
        <fullName evidence="5">Glycoside hydrolase family 88 protein</fullName>
    </submittedName>
</protein>
<keyword evidence="1 5" id="KW-0378">Hydrolase</keyword>
<evidence type="ECO:0000313" key="6">
    <source>
        <dbReference type="Proteomes" id="UP001305702"/>
    </source>
</evidence>
<evidence type="ECO:0000313" key="5">
    <source>
        <dbReference type="EMBL" id="WNQ14196.1"/>
    </source>
</evidence>
<feature type="active site" description="Proton donor" evidence="3">
    <location>
        <position position="130"/>
    </location>
</feature>
<gene>
    <name evidence="5" type="ORF">MJA45_09200</name>
</gene>
<evidence type="ECO:0000256" key="1">
    <source>
        <dbReference type="ARBA" id="ARBA00022801"/>
    </source>
</evidence>
<dbReference type="PANTHER" id="PTHR36845:SF1">
    <property type="entry name" value="HYDROLASE, PUTATIVE (AFU_ORTHOLOGUE AFUA_7G05090)-RELATED"/>
    <property type="match status" value="1"/>
</dbReference>
<dbReference type="GO" id="GO:0052757">
    <property type="term" value="F:chondroitin hydrolase activity"/>
    <property type="evidence" value="ECO:0007669"/>
    <property type="project" value="TreeGrafter"/>
</dbReference>
<comment type="similarity">
    <text evidence="2">Belongs to the glycosyl hydrolase 88 family.</text>
</comment>
<evidence type="ECO:0000256" key="4">
    <source>
        <dbReference type="PIRSR" id="PIRSR610905-2"/>
    </source>
</evidence>
<dbReference type="InterPro" id="IPR010905">
    <property type="entry name" value="Glyco_hydro_88"/>
</dbReference>
<feature type="binding site" evidence="4">
    <location>
        <position position="72"/>
    </location>
    <ligand>
        <name>substrate</name>
    </ligand>
</feature>
<dbReference type="KEGG" id="paun:MJA45_09200"/>
<dbReference type="InterPro" id="IPR012341">
    <property type="entry name" value="6hp_glycosidase-like_sf"/>
</dbReference>
<dbReference type="Gene3D" id="1.50.10.10">
    <property type="match status" value="1"/>
</dbReference>
<dbReference type="InterPro" id="IPR052369">
    <property type="entry name" value="UG_Glycosaminoglycan_Hydrolase"/>
</dbReference>
<organism evidence="5 6">
    <name type="scientific">Paenibacillus aurantius</name>
    <dbReference type="NCBI Taxonomy" id="2918900"/>
    <lineage>
        <taxon>Bacteria</taxon>
        <taxon>Bacillati</taxon>
        <taxon>Bacillota</taxon>
        <taxon>Bacilli</taxon>
        <taxon>Bacillales</taxon>
        <taxon>Paenibacillaceae</taxon>
        <taxon>Paenibacillus</taxon>
    </lineage>
</organism>
<evidence type="ECO:0000256" key="3">
    <source>
        <dbReference type="PIRSR" id="PIRSR610905-1"/>
    </source>
</evidence>
<name>A0AA96LI17_9BACL</name>
<dbReference type="EMBL" id="CP130318">
    <property type="protein sequence ID" value="WNQ14196.1"/>
    <property type="molecule type" value="Genomic_DNA"/>
</dbReference>
<evidence type="ECO:0000256" key="2">
    <source>
        <dbReference type="ARBA" id="ARBA00038358"/>
    </source>
</evidence>
<reference evidence="5 6" key="1">
    <citation type="submission" date="2022-02" db="EMBL/GenBank/DDBJ databases">
        <title>Paenibacillus sp. MBLB1776 Whole Genome Shotgun Sequencing.</title>
        <authorList>
            <person name="Hwang C.Y."/>
            <person name="Cho E.-S."/>
            <person name="Seo M.-J."/>
        </authorList>
    </citation>
    <scope>NUCLEOTIDE SEQUENCE [LARGE SCALE GENOMIC DNA]</scope>
    <source>
        <strain evidence="5 6">MBLB1776</strain>
    </source>
</reference>